<keyword evidence="10" id="KW-0408">Iron</keyword>
<keyword evidence="5" id="KW-0349">Heme</keyword>
<name>V2X3E4_MONRO</name>
<dbReference type="GO" id="GO:0005506">
    <property type="term" value="F:iron ion binding"/>
    <property type="evidence" value="ECO:0007669"/>
    <property type="project" value="InterPro"/>
</dbReference>
<organism evidence="14 15">
    <name type="scientific">Moniliophthora roreri (strain MCA 2997)</name>
    <name type="common">Cocoa frosty pod rot fungus</name>
    <name type="synonym">Crinipellis roreri</name>
    <dbReference type="NCBI Taxonomy" id="1381753"/>
    <lineage>
        <taxon>Eukaryota</taxon>
        <taxon>Fungi</taxon>
        <taxon>Dikarya</taxon>
        <taxon>Basidiomycota</taxon>
        <taxon>Agaricomycotina</taxon>
        <taxon>Agaricomycetes</taxon>
        <taxon>Agaricomycetidae</taxon>
        <taxon>Agaricales</taxon>
        <taxon>Marasmiineae</taxon>
        <taxon>Marasmiaceae</taxon>
        <taxon>Moniliophthora</taxon>
    </lineage>
</organism>
<evidence type="ECO:0000256" key="10">
    <source>
        <dbReference type="ARBA" id="ARBA00023004"/>
    </source>
</evidence>
<evidence type="ECO:0000256" key="1">
    <source>
        <dbReference type="ARBA" id="ARBA00001971"/>
    </source>
</evidence>
<dbReference type="EMBL" id="AWSO01000855">
    <property type="protein sequence ID" value="ESK86990.1"/>
    <property type="molecule type" value="Genomic_DNA"/>
</dbReference>
<dbReference type="GO" id="GO:0020037">
    <property type="term" value="F:heme binding"/>
    <property type="evidence" value="ECO:0007669"/>
    <property type="project" value="InterPro"/>
</dbReference>
<comment type="subcellular location">
    <subcellularLocation>
        <location evidence="2">Membrane</location>
        <topology evidence="2">Single-pass membrane protein</topology>
    </subcellularLocation>
</comment>
<proteinExistence type="inferred from homology"/>
<evidence type="ECO:0000256" key="13">
    <source>
        <dbReference type="ARBA" id="ARBA00023180"/>
    </source>
</evidence>
<accession>V2X3E4</accession>
<comment type="cofactor">
    <cofactor evidence="1">
        <name>heme</name>
        <dbReference type="ChEBI" id="CHEBI:30413"/>
    </cofactor>
</comment>
<dbReference type="GO" id="GO:0016020">
    <property type="term" value="C:membrane"/>
    <property type="evidence" value="ECO:0007669"/>
    <property type="project" value="UniProtKB-SubCell"/>
</dbReference>
<evidence type="ECO:0000256" key="2">
    <source>
        <dbReference type="ARBA" id="ARBA00004167"/>
    </source>
</evidence>
<evidence type="ECO:0000256" key="12">
    <source>
        <dbReference type="ARBA" id="ARBA00023136"/>
    </source>
</evidence>
<evidence type="ECO:0000256" key="5">
    <source>
        <dbReference type="ARBA" id="ARBA00022617"/>
    </source>
</evidence>
<keyword evidence="9" id="KW-0560">Oxidoreductase</keyword>
<keyword evidence="15" id="KW-1185">Reference proteome</keyword>
<dbReference type="Gene3D" id="1.10.630.10">
    <property type="entry name" value="Cytochrome P450"/>
    <property type="match status" value="1"/>
</dbReference>
<dbReference type="InterPro" id="IPR001128">
    <property type="entry name" value="Cyt_P450"/>
</dbReference>
<dbReference type="InterPro" id="IPR036396">
    <property type="entry name" value="Cyt_P450_sf"/>
</dbReference>
<dbReference type="AlphaFoldDB" id="V2X3E4"/>
<dbReference type="GO" id="GO:0016705">
    <property type="term" value="F:oxidoreductase activity, acting on paired donors, with incorporation or reduction of molecular oxygen"/>
    <property type="evidence" value="ECO:0007669"/>
    <property type="project" value="InterPro"/>
</dbReference>
<evidence type="ECO:0000256" key="6">
    <source>
        <dbReference type="ARBA" id="ARBA00022692"/>
    </source>
</evidence>
<evidence type="ECO:0000256" key="8">
    <source>
        <dbReference type="ARBA" id="ARBA00022989"/>
    </source>
</evidence>
<keyword evidence="8" id="KW-1133">Transmembrane helix</keyword>
<dbReference type="PRINTS" id="PR00463">
    <property type="entry name" value="EP450I"/>
</dbReference>
<dbReference type="PANTHER" id="PTHR46300:SF2">
    <property type="entry name" value="CYTOCHROME P450 MONOOXYGENASE ALNH-RELATED"/>
    <property type="match status" value="1"/>
</dbReference>
<dbReference type="InterPro" id="IPR002401">
    <property type="entry name" value="Cyt_P450_E_grp-I"/>
</dbReference>
<comment type="caution">
    <text evidence="14">The sequence shown here is derived from an EMBL/GenBank/DDBJ whole genome shotgun (WGS) entry which is preliminary data.</text>
</comment>
<evidence type="ECO:0000256" key="4">
    <source>
        <dbReference type="ARBA" id="ARBA00010617"/>
    </source>
</evidence>
<evidence type="ECO:0000313" key="15">
    <source>
        <dbReference type="Proteomes" id="UP000017559"/>
    </source>
</evidence>
<dbReference type="PANTHER" id="PTHR46300">
    <property type="entry name" value="P450, PUTATIVE (EUROFUNG)-RELATED-RELATED"/>
    <property type="match status" value="1"/>
</dbReference>
<dbReference type="Pfam" id="PF00067">
    <property type="entry name" value="p450"/>
    <property type="match status" value="1"/>
</dbReference>
<dbReference type="KEGG" id="mrr:Moror_10920"/>
<evidence type="ECO:0000256" key="11">
    <source>
        <dbReference type="ARBA" id="ARBA00023033"/>
    </source>
</evidence>
<reference evidence="14 15" key="1">
    <citation type="journal article" date="2014" name="BMC Genomics">
        <title>Genome and secretome analysis of the hemibiotrophic fungal pathogen, Moniliophthora roreri, which causes frosty pod rot disease of cacao: mechanisms of the biotrophic and necrotrophic phases.</title>
        <authorList>
            <person name="Meinhardt L.W."/>
            <person name="Costa G.G.L."/>
            <person name="Thomazella D.P.T."/>
            <person name="Teixeira P.J.P.L."/>
            <person name="Carazzolle M.F."/>
            <person name="Schuster S.C."/>
            <person name="Carlson J.E."/>
            <person name="Guiltinan M.J."/>
            <person name="Mieczkowski P."/>
            <person name="Farmer A."/>
            <person name="Ramaraj T."/>
            <person name="Crozier J."/>
            <person name="Davis R.E."/>
            <person name="Shao J."/>
            <person name="Melnick R.L."/>
            <person name="Pereira G.A.G."/>
            <person name="Bailey B.A."/>
        </authorList>
    </citation>
    <scope>NUCLEOTIDE SEQUENCE [LARGE SCALE GENOMIC DNA]</scope>
    <source>
        <strain evidence="14 15">MCA 2997</strain>
    </source>
</reference>
<dbReference type="SUPFAM" id="SSF48264">
    <property type="entry name" value="Cytochrome P450"/>
    <property type="match status" value="1"/>
</dbReference>
<dbReference type="InterPro" id="IPR050364">
    <property type="entry name" value="Cytochrome_P450_fung"/>
</dbReference>
<evidence type="ECO:0000256" key="3">
    <source>
        <dbReference type="ARBA" id="ARBA00005179"/>
    </source>
</evidence>
<comment type="pathway">
    <text evidence="3">Secondary metabolite biosynthesis.</text>
</comment>
<keyword evidence="13" id="KW-0325">Glycoprotein</keyword>
<protein>
    <submittedName>
        <fullName evidence="14">Cytochrome p450</fullName>
    </submittedName>
</protein>
<comment type="similarity">
    <text evidence="4">Belongs to the cytochrome P450 family.</text>
</comment>
<keyword evidence="7" id="KW-0479">Metal-binding</keyword>
<gene>
    <name evidence="14" type="ORF">Moror_10920</name>
</gene>
<keyword evidence="12" id="KW-0472">Membrane</keyword>
<keyword evidence="11" id="KW-0503">Monooxygenase</keyword>
<dbReference type="GO" id="GO:0004497">
    <property type="term" value="F:monooxygenase activity"/>
    <property type="evidence" value="ECO:0007669"/>
    <property type="project" value="UniProtKB-KW"/>
</dbReference>
<keyword evidence="6" id="KW-0812">Transmembrane</keyword>
<dbReference type="OrthoDB" id="2789670at2759"/>
<dbReference type="HOGENOM" id="CLU_140105_0_0_1"/>
<dbReference type="Proteomes" id="UP000017559">
    <property type="component" value="Unassembled WGS sequence"/>
</dbReference>
<sequence length="113" mass="13046">MPFLEYFPEFLAKWKRESKEKHQIYSEKFLSLFLSVKETVLQKQEKGPSFVATLIENQEQHRLNDMASAWLAAMLYLAGYETTASALGWLTLAMIIFPEAQRKAQEELDTVVG</sequence>
<evidence type="ECO:0000313" key="14">
    <source>
        <dbReference type="EMBL" id="ESK86990.1"/>
    </source>
</evidence>
<evidence type="ECO:0000256" key="9">
    <source>
        <dbReference type="ARBA" id="ARBA00023002"/>
    </source>
</evidence>
<evidence type="ECO:0000256" key="7">
    <source>
        <dbReference type="ARBA" id="ARBA00022723"/>
    </source>
</evidence>